<dbReference type="Gene3D" id="1.10.510.10">
    <property type="entry name" value="Transferase(Phosphotransferase) domain 1"/>
    <property type="match status" value="1"/>
</dbReference>
<dbReference type="PIRSF" id="PIRSF038147">
    <property type="entry name" value="Ser/Thr_PK_RIO1"/>
    <property type="match status" value="1"/>
</dbReference>
<feature type="region of interest" description="Disordered" evidence="19">
    <location>
        <begin position="1"/>
        <end position="37"/>
    </location>
</feature>
<dbReference type="EMBL" id="JALJOT010000003">
    <property type="protein sequence ID" value="KAK9916675.1"/>
    <property type="molecule type" value="Genomic_DNA"/>
</dbReference>
<keyword evidence="6" id="KW-0963">Cytoplasm</keyword>
<evidence type="ECO:0000256" key="2">
    <source>
        <dbReference type="ARBA" id="ARBA00004496"/>
    </source>
</evidence>
<keyword evidence="13" id="KW-0378">Hydrolase</keyword>
<feature type="compositionally biased region" description="Acidic residues" evidence="19">
    <location>
        <begin position="555"/>
        <end position="572"/>
    </location>
</feature>
<feature type="compositionally biased region" description="Basic and acidic residues" evidence="19">
    <location>
        <begin position="573"/>
        <end position="600"/>
    </location>
</feature>
<sequence>MALQDLPIEELERKFADSEEETVEAARKSGASGKTDAAKLEAGKCVLNATDTQDKIDWQNDTEYEDEDSEADLDWVDEIEGLDLGEGIGAATTAGLPKQFRPNAQSGRGAQASNAVQPRTNQMQRADRRLNAQMQTNQLDDALESLGSGQRMHSSVAATVRGTARQQATGADRTKDKADRATYQTVLDPRTRLVLVKMLNSGLFSELNGCVSTGKEANVYQAGTADGKDLAVKIYKTSILTFKDRDRYVSGDFRFKSYCKSNPRKMVKVWAEKEFRNLARMRQAGIRSPQPIHLRMHVLVMEFVGSDGNAAPRLKDAHASQQQMQVFYTQLVLIVRQLYQECHLVHADLSEYNILVHEGELWIIDVSQSVDLDHPRALDFLREDALHVNDFFRKAGVATLTVRELFDFVVDPHINPGNIDAAVDALIRVASSRPAVQDPEDAMADKIFHQAYIPRRLEEVEDHEGDFERLAAGGSGRATEGIYYQTIAGMRPDMTGAAAAPAVVAAAARLPGSDARPGSDASGASDREEFDLQAWPVSASEQQGSESDGSSSSDGESDSEEDSEDGAEGDEGREDRPKKDPEAEKAARKQHKAEVKEANREKRKHKLKKHVKKRAVNKHKHK</sequence>
<evidence type="ECO:0000256" key="17">
    <source>
        <dbReference type="ARBA" id="ARBA00048679"/>
    </source>
</evidence>
<dbReference type="SMART" id="SM00090">
    <property type="entry name" value="RIO"/>
    <property type="match status" value="1"/>
</dbReference>
<evidence type="ECO:0000256" key="9">
    <source>
        <dbReference type="ARBA" id="ARBA00022679"/>
    </source>
</evidence>
<keyword evidence="7" id="KW-0690">Ribosome biogenesis</keyword>
<dbReference type="InterPro" id="IPR008266">
    <property type="entry name" value="Tyr_kinase_AS"/>
</dbReference>
<evidence type="ECO:0000259" key="20">
    <source>
        <dbReference type="PROSITE" id="PS50011"/>
    </source>
</evidence>
<comment type="catalytic activity">
    <reaction evidence="16 18">
        <text>L-threonyl-[protein] + ATP = O-phospho-L-threonyl-[protein] + ADP + H(+)</text>
        <dbReference type="Rhea" id="RHEA:46608"/>
        <dbReference type="Rhea" id="RHEA-COMP:11060"/>
        <dbReference type="Rhea" id="RHEA-COMP:11605"/>
        <dbReference type="ChEBI" id="CHEBI:15378"/>
        <dbReference type="ChEBI" id="CHEBI:30013"/>
        <dbReference type="ChEBI" id="CHEBI:30616"/>
        <dbReference type="ChEBI" id="CHEBI:61977"/>
        <dbReference type="ChEBI" id="CHEBI:456216"/>
        <dbReference type="EC" id="2.7.11.1"/>
    </reaction>
</comment>
<feature type="region of interest" description="Disordered" evidence="19">
    <location>
        <begin position="97"/>
        <end position="123"/>
    </location>
</feature>
<comment type="catalytic activity">
    <reaction evidence="17 18">
        <text>L-seryl-[protein] + ATP = O-phospho-L-seryl-[protein] + ADP + H(+)</text>
        <dbReference type="Rhea" id="RHEA:17989"/>
        <dbReference type="Rhea" id="RHEA-COMP:9863"/>
        <dbReference type="Rhea" id="RHEA-COMP:11604"/>
        <dbReference type="ChEBI" id="CHEBI:15378"/>
        <dbReference type="ChEBI" id="CHEBI:29999"/>
        <dbReference type="ChEBI" id="CHEBI:30616"/>
        <dbReference type="ChEBI" id="CHEBI:83421"/>
        <dbReference type="ChEBI" id="CHEBI:456216"/>
        <dbReference type="EC" id="2.7.11.1"/>
    </reaction>
</comment>
<evidence type="ECO:0000256" key="8">
    <source>
        <dbReference type="ARBA" id="ARBA00022527"/>
    </source>
</evidence>
<dbReference type="InterPro" id="IPR051272">
    <property type="entry name" value="RIO-type_Ser/Thr_kinase"/>
</dbReference>
<feature type="region of interest" description="Disordered" evidence="19">
    <location>
        <begin position="158"/>
        <end position="177"/>
    </location>
</feature>
<evidence type="ECO:0000256" key="19">
    <source>
        <dbReference type="SAM" id="MobiDB-lite"/>
    </source>
</evidence>
<dbReference type="PROSITE" id="PS50011">
    <property type="entry name" value="PROTEIN_KINASE_DOM"/>
    <property type="match status" value="1"/>
</dbReference>
<keyword evidence="12 18" id="KW-0418">Kinase</keyword>
<keyword evidence="8 18" id="KW-0723">Serine/threonine-protein kinase</keyword>
<dbReference type="InterPro" id="IPR018935">
    <property type="entry name" value="RIO_kinase_CS"/>
</dbReference>
<dbReference type="PROSITE" id="PS01245">
    <property type="entry name" value="RIO1"/>
    <property type="match status" value="1"/>
</dbReference>
<dbReference type="InterPro" id="IPR017407">
    <property type="entry name" value="Ser/Thr_kinase_Rio1"/>
</dbReference>
<accession>A0ABR2YZ54</accession>
<dbReference type="CDD" id="cd05147">
    <property type="entry name" value="RIO1_euk"/>
    <property type="match status" value="1"/>
</dbReference>
<comment type="subcellular location">
    <subcellularLocation>
        <location evidence="2">Cytoplasm</location>
    </subcellularLocation>
</comment>
<feature type="compositionally biased region" description="Polar residues" evidence="19">
    <location>
        <begin position="102"/>
        <end position="123"/>
    </location>
</feature>
<reference evidence="21 22" key="1">
    <citation type="journal article" date="2024" name="Nat. Commun.">
        <title>Phylogenomics reveals the evolutionary origins of lichenization in chlorophyte algae.</title>
        <authorList>
            <person name="Puginier C."/>
            <person name="Libourel C."/>
            <person name="Otte J."/>
            <person name="Skaloud P."/>
            <person name="Haon M."/>
            <person name="Grisel S."/>
            <person name="Petersen M."/>
            <person name="Berrin J.G."/>
            <person name="Delaux P.M."/>
            <person name="Dal Grande F."/>
            <person name="Keller J."/>
        </authorList>
    </citation>
    <scope>NUCLEOTIDE SEQUENCE [LARGE SCALE GENOMIC DNA]</scope>
    <source>
        <strain evidence="21 22">SAG 216-7</strain>
    </source>
</reference>
<dbReference type="Proteomes" id="UP001491310">
    <property type="component" value="Unassembled WGS sequence"/>
</dbReference>
<evidence type="ECO:0000256" key="1">
    <source>
        <dbReference type="ARBA" id="ARBA00001946"/>
    </source>
</evidence>
<dbReference type="Pfam" id="PF01163">
    <property type="entry name" value="RIO1"/>
    <property type="match status" value="1"/>
</dbReference>
<dbReference type="PROSITE" id="PS00109">
    <property type="entry name" value="PROTEIN_KINASE_TYR"/>
    <property type="match status" value="1"/>
</dbReference>
<dbReference type="InterPro" id="IPR018934">
    <property type="entry name" value="RIO_dom"/>
</dbReference>
<proteinExistence type="inferred from homology"/>
<evidence type="ECO:0000313" key="21">
    <source>
        <dbReference type="EMBL" id="KAK9916675.1"/>
    </source>
</evidence>
<evidence type="ECO:0000313" key="22">
    <source>
        <dbReference type="Proteomes" id="UP001491310"/>
    </source>
</evidence>
<feature type="compositionally biased region" description="Low complexity" evidence="19">
    <location>
        <begin position="538"/>
        <end position="554"/>
    </location>
</feature>
<evidence type="ECO:0000256" key="10">
    <source>
        <dbReference type="ARBA" id="ARBA00022723"/>
    </source>
</evidence>
<evidence type="ECO:0000256" key="13">
    <source>
        <dbReference type="ARBA" id="ARBA00022801"/>
    </source>
</evidence>
<evidence type="ECO:0000256" key="4">
    <source>
        <dbReference type="ARBA" id="ARBA00012513"/>
    </source>
</evidence>
<gene>
    <name evidence="21" type="ORF">WJX75_005645</name>
</gene>
<keyword evidence="11 18" id="KW-0547">Nucleotide-binding</keyword>
<dbReference type="InterPro" id="IPR011009">
    <property type="entry name" value="Kinase-like_dom_sf"/>
</dbReference>
<evidence type="ECO:0000256" key="3">
    <source>
        <dbReference type="ARBA" id="ARBA00009196"/>
    </source>
</evidence>
<comment type="cofactor">
    <cofactor evidence="1">
        <name>Mg(2+)</name>
        <dbReference type="ChEBI" id="CHEBI:18420"/>
    </cofactor>
</comment>
<evidence type="ECO:0000256" key="15">
    <source>
        <dbReference type="ARBA" id="ARBA00022842"/>
    </source>
</evidence>
<feature type="region of interest" description="Disordered" evidence="19">
    <location>
        <begin position="536"/>
        <end position="622"/>
    </location>
</feature>
<dbReference type="SUPFAM" id="SSF56112">
    <property type="entry name" value="Protein kinase-like (PK-like)"/>
    <property type="match status" value="1"/>
</dbReference>
<protein>
    <recommendedName>
        <fullName evidence="5 18">Serine/threonine-protein kinase RIO1</fullName>
        <ecNumber evidence="4 18">2.7.11.1</ecNumber>
    </recommendedName>
</protein>
<evidence type="ECO:0000256" key="12">
    <source>
        <dbReference type="ARBA" id="ARBA00022777"/>
    </source>
</evidence>
<keyword evidence="15" id="KW-0460">Magnesium</keyword>
<evidence type="ECO:0000256" key="14">
    <source>
        <dbReference type="ARBA" id="ARBA00022840"/>
    </source>
</evidence>
<name>A0ABR2YZ54_9CHLO</name>
<dbReference type="InterPro" id="IPR000687">
    <property type="entry name" value="RIO_kinase"/>
</dbReference>
<dbReference type="InterPro" id="IPR000719">
    <property type="entry name" value="Prot_kinase_dom"/>
</dbReference>
<comment type="similarity">
    <text evidence="3 18">Belongs to the protein kinase superfamily. RIO-type Ser/Thr kinase family.</text>
</comment>
<keyword evidence="9 18" id="KW-0808">Transferase</keyword>
<organism evidence="21 22">
    <name type="scientific">Coccomyxa subellipsoidea</name>
    <dbReference type="NCBI Taxonomy" id="248742"/>
    <lineage>
        <taxon>Eukaryota</taxon>
        <taxon>Viridiplantae</taxon>
        <taxon>Chlorophyta</taxon>
        <taxon>core chlorophytes</taxon>
        <taxon>Trebouxiophyceae</taxon>
        <taxon>Trebouxiophyceae incertae sedis</taxon>
        <taxon>Coccomyxaceae</taxon>
        <taxon>Coccomyxa</taxon>
    </lineage>
</organism>
<evidence type="ECO:0000256" key="16">
    <source>
        <dbReference type="ARBA" id="ARBA00047899"/>
    </source>
</evidence>
<evidence type="ECO:0000256" key="6">
    <source>
        <dbReference type="ARBA" id="ARBA00022490"/>
    </source>
</evidence>
<dbReference type="PANTHER" id="PTHR45723">
    <property type="entry name" value="SERINE/THREONINE-PROTEIN KINASE RIO1"/>
    <property type="match status" value="1"/>
</dbReference>
<keyword evidence="14 18" id="KW-0067">ATP-binding</keyword>
<evidence type="ECO:0000256" key="7">
    <source>
        <dbReference type="ARBA" id="ARBA00022517"/>
    </source>
</evidence>
<feature type="compositionally biased region" description="Basic residues" evidence="19">
    <location>
        <begin position="601"/>
        <end position="622"/>
    </location>
</feature>
<comment type="caution">
    <text evidence="21">The sequence shown here is derived from an EMBL/GenBank/DDBJ whole genome shotgun (WGS) entry which is preliminary data.</text>
</comment>
<feature type="domain" description="Protein kinase" evidence="20">
    <location>
        <begin position="193"/>
        <end position="503"/>
    </location>
</feature>
<dbReference type="EC" id="2.7.11.1" evidence="4 18"/>
<keyword evidence="10" id="KW-0479">Metal-binding</keyword>
<evidence type="ECO:0000256" key="11">
    <source>
        <dbReference type="ARBA" id="ARBA00022741"/>
    </source>
</evidence>
<keyword evidence="22" id="KW-1185">Reference proteome</keyword>
<evidence type="ECO:0000256" key="18">
    <source>
        <dbReference type="PIRNR" id="PIRNR038147"/>
    </source>
</evidence>
<dbReference type="Gene3D" id="3.30.200.20">
    <property type="entry name" value="Phosphorylase Kinase, domain 1"/>
    <property type="match status" value="1"/>
</dbReference>
<evidence type="ECO:0000256" key="5">
    <source>
        <dbReference type="ARBA" id="ARBA00016038"/>
    </source>
</evidence>